<dbReference type="STRING" id="573058.SAMN00017477_0952"/>
<accession>A0A1W1V0B3</accession>
<dbReference type="InterPro" id="IPR007546">
    <property type="entry name" value="DUF503"/>
</dbReference>
<dbReference type="OrthoDB" id="9809023at2"/>
<dbReference type="PANTHER" id="PTHR36441">
    <property type="entry name" value="HYPOTHETICAL CYTOSOLIC PROTEIN"/>
    <property type="match status" value="1"/>
</dbReference>
<dbReference type="SUPFAM" id="SSF103007">
    <property type="entry name" value="Hypothetical protein TT1725"/>
    <property type="match status" value="1"/>
</dbReference>
<dbReference type="InterPro" id="IPR036746">
    <property type="entry name" value="TT1725-like_sf"/>
</dbReference>
<dbReference type="EMBL" id="FWWR01000009">
    <property type="protein sequence ID" value="SMB86795.1"/>
    <property type="molecule type" value="Genomic_DNA"/>
</dbReference>
<gene>
    <name evidence="1" type="ORF">SAMN00017477_0952</name>
</gene>
<dbReference type="Pfam" id="PF04456">
    <property type="entry name" value="DUF503"/>
    <property type="match status" value="1"/>
</dbReference>
<protein>
    <recommendedName>
        <fullName evidence="3">YlxP-like protein</fullName>
    </recommendedName>
</protein>
<dbReference type="Proteomes" id="UP000192368">
    <property type="component" value="Unassembled WGS sequence"/>
</dbReference>
<dbReference type="AlphaFoldDB" id="A0A1W1V0B3"/>
<keyword evidence="2" id="KW-1185">Reference proteome</keyword>
<dbReference type="PANTHER" id="PTHR36441:SF1">
    <property type="entry name" value="DUF503 DOMAIN-CONTAINING PROTEIN"/>
    <property type="match status" value="1"/>
</dbReference>
<evidence type="ECO:0000313" key="2">
    <source>
        <dbReference type="Proteomes" id="UP000192368"/>
    </source>
</evidence>
<evidence type="ECO:0000313" key="1">
    <source>
        <dbReference type="EMBL" id="SMB86795.1"/>
    </source>
</evidence>
<dbReference type="Gene3D" id="3.30.70.1120">
    <property type="entry name" value="TT1725-like"/>
    <property type="match status" value="1"/>
</dbReference>
<name>A0A1W1V0B3_PEPAS</name>
<proteinExistence type="predicted"/>
<reference evidence="2" key="1">
    <citation type="submission" date="2017-04" db="EMBL/GenBank/DDBJ databases">
        <authorList>
            <person name="Varghese N."/>
            <person name="Submissions S."/>
        </authorList>
    </citation>
    <scope>NUCLEOTIDE SEQUENCE [LARGE SCALE GENOMIC DNA]</scope>
    <source>
        <strain evidence="2">DSM 20463</strain>
    </source>
</reference>
<organism evidence="1 2">
    <name type="scientific">Peptoniphilus asaccharolyticus DSM 20463</name>
    <dbReference type="NCBI Taxonomy" id="573058"/>
    <lineage>
        <taxon>Bacteria</taxon>
        <taxon>Bacillati</taxon>
        <taxon>Bacillota</taxon>
        <taxon>Tissierellia</taxon>
        <taxon>Tissierellales</taxon>
        <taxon>Peptoniphilaceae</taxon>
        <taxon>Peptoniphilus</taxon>
    </lineage>
</organism>
<sequence>MVIKGCRVKLRIFSPNSLKEKRRILKSLIQRMQSRFKNVSIAEVGDNDLWQSAIIGMAIVSKDIKYADEVMDKCIDFIDAFGEVEIVEIDVEYI</sequence>
<evidence type="ECO:0008006" key="3">
    <source>
        <dbReference type="Google" id="ProtNLM"/>
    </source>
</evidence>